<dbReference type="Proteomes" id="UP001177670">
    <property type="component" value="Unassembled WGS sequence"/>
</dbReference>
<protein>
    <submittedName>
        <fullName evidence="2">Uncharacterized protein</fullName>
    </submittedName>
</protein>
<dbReference type="AlphaFoldDB" id="A0AA40G3E2"/>
<feature type="region of interest" description="Disordered" evidence="1">
    <location>
        <begin position="27"/>
        <end position="49"/>
    </location>
</feature>
<name>A0AA40G3E2_9HYME</name>
<evidence type="ECO:0000313" key="2">
    <source>
        <dbReference type="EMBL" id="KAK1130277.1"/>
    </source>
</evidence>
<feature type="compositionally biased region" description="Basic residues" evidence="1">
    <location>
        <begin position="37"/>
        <end position="49"/>
    </location>
</feature>
<keyword evidence="3" id="KW-1185">Reference proteome</keyword>
<evidence type="ECO:0000256" key="1">
    <source>
        <dbReference type="SAM" id="MobiDB-lite"/>
    </source>
</evidence>
<gene>
    <name evidence="2" type="ORF">K0M31_018415</name>
</gene>
<evidence type="ECO:0000313" key="3">
    <source>
        <dbReference type="Proteomes" id="UP001177670"/>
    </source>
</evidence>
<organism evidence="2 3">
    <name type="scientific">Melipona bicolor</name>
    <dbReference type="NCBI Taxonomy" id="60889"/>
    <lineage>
        <taxon>Eukaryota</taxon>
        <taxon>Metazoa</taxon>
        <taxon>Ecdysozoa</taxon>
        <taxon>Arthropoda</taxon>
        <taxon>Hexapoda</taxon>
        <taxon>Insecta</taxon>
        <taxon>Pterygota</taxon>
        <taxon>Neoptera</taxon>
        <taxon>Endopterygota</taxon>
        <taxon>Hymenoptera</taxon>
        <taxon>Apocrita</taxon>
        <taxon>Aculeata</taxon>
        <taxon>Apoidea</taxon>
        <taxon>Anthophila</taxon>
        <taxon>Apidae</taxon>
        <taxon>Melipona</taxon>
    </lineage>
</organism>
<reference evidence="2" key="1">
    <citation type="submission" date="2021-10" db="EMBL/GenBank/DDBJ databases">
        <title>Melipona bicolor Genome sequencing and assembly.</title>
        <authorList>
            <person name="Araujo N.S."/>
            <person name="Arias M.C."/>
        </authorList>
    </citation>
    <scope>NUCLEOTIDE SEQUENCE</scope>
    <source>
        <strain evidence="2">USP_2M_L1-L4_2017</strain>
        <tissue evidence="2">Whole body</tissue>
    </source>
</reference>
<comment type="caution">
    <text evidence="2">The sequence shown here is derived from an EMBL/GenBank/DDBJ whole genome shotgun (WGS) entry which is preliminary data.</text>
</comment>
<sequence length="164" mass="18863">MSKLGKKNNERRRRRIIIDEEQFRLDKKRGAQAGKQGGRRTGRRATKRAKPAWHRMHNKCWVTINWSETMEVVGATCSKLCSQASTIELLARIPAELRRSRGKNVAKESERRIPGWRRYCLSRVSRLLIFHTSSLKITPGLLESCGDIGTPTRRKASCFVKVMD</sequence>
<accession>A0AA40G3E2</accession>
<dbReference type="EMBL" id="JAHYIQ010000007">
    <property type="protein sequence ID" value="KAK1130277.1"/>
    <property type="molecule type" value="Genomic_DNA"/>
</dbReference>
<proteinExistence type="predicted"/>